<accession>A0AAV1UKP6</accession>
<keyword evidence="2 4" id="KW-0863">Zinc-finger</keyword>
<feature type="transmembrane region" description="Helical" evidence="5">
    <location>
        <begin position="32"/>
        <end position="56"/>
    </location>
</feature>
<name>A0AAV1UKP6_9STRA</name>
<evidence type="ECO:0000256" key="1">
    <source>
        <dbReference type="ARBA" id="ARBA00022723"/>
    </source>
</evidence>
<dbReference type="GO" id="GO:0006511">
    <property type="term" value="P:ubiquitin-dependent protein catabolic process"/>
    <property type="evidence" value="ECO:0007669"/>
    <property type="project" value="TreeGrafter"/>
</dbReference>
<keyword evidence="5" id="KW-0812">Transmembrane</keyword>
<dbReference type="Pfam" id="PF13639">
    <property type="entry name" value="zf-RING_2"/>
    <property type="match status" value="1"/>
</dbReference>
<evidence type="ECO:0000313" key="8">
    <source>
        <dbReference type="Proteomes" id="UP001162060"/>
    </source>
</evidence>
<keyword evidence="5" id="KW-0472">Membrane</keyword>
<evidence type="ECO:0000256" key="3">
    <source>
        <dbReference type="ARBA" id="ARBA00022833"/>
    </source>
</evidence>
<dbReference type="AlphaFoldDB" id="A0AAV1UKP6"/>
<gene>
    <name evidence="7" type="ORF">PM001_LOCUS19155</name>
</gene>
<dbReference type="InterPro" id="IPR001841">
    <property type="entry name" value="Znf_RING"/>
</dbReference>
<dbReference type="GO" id="GO:0008270">
    <property type="term" value="F:zinc ion binding"/>
    <property type="evidence" value="ECO:0007669"/>
    <property type="project" value="UniProtKB-KW"/>
</dbReference>
<proteinExistence type="predicted"/>
<keyword evidence="1" id="KW-0479">Metal-binding</keyword>
<dbReference type="InterPro" id="IPR013083">
    <property type="entry name" value="Znf_RING/FYVE/PHD"/>
</dbReference>
<evidence type="ECO:0000259" key="6">
    <source>
        <dbReference type="PROSITE" id="PS50089"/>
    </source>
</evidence>
<dbReference type="Proteomes" id="UP001162060">
    <property type="component" value="Unassembled WGS sequence"/>
</dbReference>
<reference evidence="7" key="1">
    <citation type="submission" date="2024-01" db="EMBL/GenBank/DDBJ databases">
        <authorList>
            <person name="Webb A."/>
        </authorList>
    </citation>
    <scope>NUCLEOTIDE SEQUENCE</scope>
    <source>
        <strain evidence="7">Pm1</strain>
    </source>
</reference>
<dbReference type="PROSITE" id="PS50089">
    <property type="entry name" value="ZF_RING_2"/>
    <property type="match status" value="1"/>
</dbReference>
<dbReference type="SMART" id="SM00184">
    <property type="entry name" value="RING"/>
    <property type="match status" value="1"/>
</dbReference>
<dbReference type="EMBL" id="CAKLBY020000197">
    <property type="protein sequence ID" value="CAK7934005.1"/>
    <property type="molecule type" value="Genomic_DNA"/>
</dbReference>
<dbReference type="PANTHER" id="PTHR45931">
    <property type="entry name" value="SI:CH211-59O9.10"/>
    <property type="match status" value="1"/>
</dbReference>
<keyword evidence="5" id="KW-1133">Transmembrane helix</keyword>
<sequence>MDGALVATSSLAAAAAAVGAMATCFPQALAPLALMVGLPMAIYGIIALLEMMIVSTKRSWMQQRRRQAPRRVLELSRVLYEQLDGELLELLMSNRNFDSNDYERLMRLEAMNGRPTVGATLQQVQQLPVVTVTASMVQASENASCPVCLSAFQVHSHVRLLPCFHRFHLECIDPWLLEKPQCPVCKFSAIV</sequence>
<dbReference type="GO" id="GO:0061630">
    <property type="term" value="F:ubiquitin protein ligase activity"/>
    <property type="evidence" value="ECO:0007669"/>
    <property type="project" value="TreeGrafter"/>
</dbReference>
<dbReference type="InterPro" id="IPR051834">
    <property type="entry name" value="RING_finger_E3_ligase"/>
</dbReference>
<dbReference type="GO" id="GO:0005634">
    <property type="term" value="C:nucleus"/>
    <property type="evidence" value="ECO:0007669"/>
    <property type="project" value="TreeGrafter"/>
</dbReference>
<evidence type="ECO:0000256" key="4">
    <source>
        <dbReference type="PROSITE-ProRule" id="PRU00175"/>
    </source>
</evidence>
<comment type="caution">
    <text evidence="7">The sequence shown here is derived from an EMBL/GenBank/DDBJ whole genome shotgun (WGS) entry which is preliminary data.</text>
</comment>
<keyword evidence="3" id="KW-0862">Zinc</keyword>
<dbReference type="PANTHER" id="PTHR45931:SF3">
    <property type="entry name" value="RING ZINC FINGER-CONTAINING PROTEIN"/>
    <property type="match status" value="1"/>
</dbReference>
<dbReference type="Gene3D" id="3.30.40.10">
    <property type="entry name" value="Zinc/RING finger domain, C3HC4 (zinc finger)"/>
    <property type="match status" value="1"/>
</dbReference>
<evidence type="ECO:0000256" key="5">
    <source>
        <dbReference type="SAM" id="Phobius"/>
    </source>
</evidence>
<evidence type="ECO:0000256" key="2">
    <source>
        <dbReference type="ARBA" id="ARBA00022771"/>
    </source>
</evidence>
<protein>
    <recommendedName>
        <fullName evidence="6">RING-type domain-containing protein</fullName>
    </recommendedName>
</protein>
<evidence type="ECO:0000313" key="7">
    <source>
        <dbReference type="EMBL" id="CAK7934005.1"/>
    </source>
</evidence>
<organism evidence="7 8">
    <name type="scientific">Peronospora matthiolae</name>
    <dbReference type="NCBI Taxonomy" id="2874970"/>
    <lineage>
        <taxon>Eukaryota</taxon>
        <taxon>Sar</taxon>
        <taxon>Stramenopiles</taxon>
        <taxon>Oomycota</taxon>
        <taxon>Peronosporomycetes</taxon>
        <taxon>Peronosporales</taxon>
        <taxon>Peronosporaceae</taxon>
        <taxon>Peronospora</taxon>
    </lineage>
</organism>
<feature type="domain" description="RING-type" evidence="6">
    <location>
        <begin position="145"/>
        <end position="186"/>
    </location>
</feature>
<dbReference type="SUPFAM" id="SSF57850">
    <property type="entry name" value="RING/U-box"/>
    <property type="match status" value="1"/>
</dbReference>